<reference evidence="1 2" key="1">
    <citation type="submission" date="2020-07" db="EMBL/GenBank/DDBJ databases">
        <title>Sequencing the genomes of 1000 actinobacteria strains.</title>
        <authorList>
            <person name="Klenk H.-P."/>
        </authorList>
    </citation>
    <scope>NUCLEOTIDE SEQUENCE [LARGE SCALE GENOMIC DNA]</scope>
    <source>
        <strain evidence="1 2">LI1</strain>
    </source>
</reference>
<organism evidence="1 2">
    <name type="scientific">Glaciibacter psychrotolerans</name>
    <dbReference type="NCBI Taxonomy" id="670054"/>
    <lineage>
        <taxon>Bacteria</taxon>
        <taxon>Bacillati</taxon>
        <taxon>Actinomycetota</taxon>
        <taxon>Actinomycetes</taxon>
        <taxon>Micrococcales</taxon>
        <taxon>Microbacteriaceae</taxon>
        <taxon>Glaciibacter</taxon>
    </lineage>
</organism>
<evidence type="ECO:0000313" key="2">
    <source>
        <dbReference type="Proteomes" id="UP000537260"/>
    </source>
</evidence>
<proteinExistence type="predicted"/>
<dbReference type="Proteomes" id="UP000537260">
    <property type="component" value="Unassembled WGS sequence"/>
</dbReference>
<keyword evidence="2" id="KW-1185">Reference proteome</keyword>
<protein>
    <submittedName>
        <fullName evidence="1">Uncharacterized protein</fullName>
    </submittedName>
</protein>
<gene>
    <name evidence="1" type="ORF">HNR05_002401</name>
</gene>
<name>A0A7Z0EFK5_9MICO</name>
<comment type="caution">
    <text evidence="1">The sequence shown here is derived from an EMBL/GenBank/DDBJ whole genome shotgun (WGS) entry which is preliminary data.</text>
</comment>
<dbReference type="EMBL" id="JACCFM010000001">
    <property type="protein sequence ID" value="NYJ20610.1"/>
    <property type="molecule type" value="Genomic_DNA"/>
</dbReference>
<accession>A0A7Z0EFK5</accession>
<dbReference type="AlphaFoldDB" id="A0A7Z0EFK5"/>
<sequence length="146" mass="15737">MSHVTHANAKLTPAGRLQLILLVVEGGWAQSRVSEPFQYRWGPDLIGKPIRSERTAPVDLVHVDVKKLGRIPDGGGHRPLAAEGASALNYNSDQARADTYPGLRTTATCHRPHTGIGGKSPSNVFITSVGRTSRLEAWPTLPKTCP</sequence>
<evidence type="ECO:0000313" key="1">
    <source>
        <dbReference type="EMBL" id="NYJ20610.1"/>
    </source>
</evidence>